<reference evidence="2" key="1">
    <citation type="journal article" date="2018" name="Genome Biol.">
        <title>SKESA: strategic k-mer extension for scrupulous assemblies.</title>
        <authorList>
            <person name="Souvorov A."/>
            <person name="Agarwala R."/>
            <person name="Lipman D.J."/>
        </authorList>
    </citation>
    <scope>NUCLEOTIDE SEQUENCE</scope>
    <source>
        <strain evidence="2">M138</strain>
    </source>
</reference>
<dbReference type="AlphaFoldDB" id="A0A702FCJ8"/>
<gene>
    <name evidence="2" type="ORF">G0D12_03830</name>
</gene>
<feature type="transmembrane region" description="Helical" evidence="1">
    <location>
        <begin position="12"/>
        <end position="45"/>
    </location>
</feature>
<protein>
    <submittedName>
        <fullName evidence="2">Uncharacterized protein</fullName>
    </submittedName>
</protein>
<organism evidence="2">
    <name type="scientific">Salmonella enterica subsp. enterica serovar Eastbourne</name>
    <dbReference type="NCBI Taxonomy" id="486993"/>
    <lineage>
        <taxon>Bacteria</taxon>
        <taxon>Pseudomonadati</taxon>
        <taxon>Pseudomonadota</taxon>
        <taxon>Gammaproteobacteria</taxon>
        <taxon>Enterobacterales</taxon>
        <taxon>Enterobacteriaceae</taxon>
        <taxon>Salmonella</taxon>
    </lineage>
</organism>
<keyword evidence="1" id="KW-1133">Transmembrane helix</keyword>
<accession>A0A702FCJ8</accession>
<keyword evidence="1" id="KW-0472">Membrane</keyword>
<dbReference type="EMBL" id="DAAMHJ010000003">
    <property type="protein sequence ID" value="HAC6674896.1"/>
    <property type="molecule type" value="Genomic_DNA"/>
</dbReference>
<comment type="caution">
    <text evidence="2">The sequence shown here is derived from an EMBL/GenBank/DDBJ whole genome shotgun (WGS) entry which is preliminary data.</text>
</comment>
<keyword evidence="1" id="KW-0812">Transmembrane</keyword>
<evidence type="ECO:0000313" key="2">
    <source>
        <dbReference type="EMBL" id="HAC6674896.1"/>
    </source>
</evidence>
<name>A0A702FCJ8_SALET</name>
<evidence type="ECO:0000256" key="1">
    <source>
        <dbReference type="SAM" id="Phobius"/>
    </source>
</evidence>
<reference evidence="2" key="2">
    <citation type="submission" date="2018-07" db="EMBL/GenBank/DDBJ databases">
        <authorList>
            <consortium name="NCBI Pathogen Detection Project"/>
        </authorList>
    </citation>
    <scope>NUCLEOTIDE SEQUENCE</scope>
    <source>
        <strain evidence="2">M138</strain>
    </source>
</reference>
<sequence>MKYLPNILWDIALAVLFAAGISLHLTGAITALHIIFWLVAVIGLLAHSLPDVKKKVAKDYTHCPLLWRAYDLISDIAFVAASVWLDWGILAAFMLMRISAKQVFYHEQEKRLKEHAA</sequence>
<proteinExistence type="predicted"/>
<feature type="transmembrane region" description="Helical" evidence="1">
    <location>
        <begin position="76"/>
        <end position="96"/>
    </location>
</feature>